<reference evidence="2 3" key="1">
    <citation type="journal article" date="2007" name="Nature">
        <title>Evolution of genes and genomes on the Drosophila phylogeny.</title>
        <authorList>
            <consortium name="Drosophila 12 Genomes Consortium"/>
            <person name="Clark A.G."/>
            <person name="Eisen M.B."/>
            <person name="Smith D.R."/>
            <person name="Bergman C.M."/>
            <person name="Oliver B."/>
            <person name="Markow T.A."/>
            <person name="Kaufman T.C."/>
            <person name="Kellis M."/>
            <person name="Gelbart W."/>
            <person name="Iyer V.N."/>
            <person name="Pollard D.A."/>
            <person name="Sackton T.B."/>
            <person name="Larracuente A.M."/>
            <person name="Singh N.D."/>
            <person name="Abad J.P."/>
            <person name="Abt D.N."/>
            <person name="Adryan B."/>
            <person name="Aguade M."/>
            <person name="Akashi H."/>
            <person name="Anderson W.W."/>
            <person name="Aquadro C.F."/>
            <person name="Ardell D.H."/>
            <person name="Arguello R."/>
            <person name="Artieri C.G."/>
            <person name="Barbash D.A."/>
            <person name="Barker D."/>
            <person name="Barsanti P."/>
            <person name="Batterham P."/>
            <person name="Batzoglou S."/>
            <person name="Begun D."/>
            <person name="Bhutkar A."/>
            <person name="Blanco E."/>
            <person name="Bosak S.A."/>
            <person name="Bradley R.K."/>
            <person name="Brand A.D."/>
            <person name="Brent M.R."/>
            <person name="Brooks A.N."/>
            <person name="Brown R.H."/>
            <person name="Butlin R.K."/>
            <person name="Caggese C."/>
            <person name="Calvi B.R."/>
            <person name="Bernardo de Carvalho A."/>
            <person name="Caspi A."/>
            <person name="Castrezana S."/>
            <person name="Celniker S.E."/>
            <person name="Chang J.L."/>
            <person name="Chapple C."/>
            <person name="Chatterji S."/>
            <person name="Chinwalla A."/>
            <person name="Civetta A."/>
            <person name="Clifton S.W."/>
            <person name="Comeron J.M."/>
            <person name="Costello J.C."/>
            <person name="Coyne J.A."/>
            <person name="Daub J."/>
            <person name="David R.G."/>
            <person name="Delcher A.L."/>
            <person name="Delehaunty K."/>
            <person name="Do C.B."/>
            <person name="Ebling H."/>
            <person name="Edwards K."/>
            <person name="Eickbush T."/>
            <person name="Evans J.D."/>
            <person name="Filipski A."/>
            <person name="Findeiss S."/>
            <person name="Freyhult E."/>
            <person name="Fulton L."/>
            <person name="Fulton R."/>
            <person name="Garcia A.C."/>
            <person name="Gardiner A."/>
            <person name="Garfield D.A."/>
            <person name="Garvin B.E."/>
            <person name="Gibson G."/>
            <person name="Gilbert D."/>
            <person name="Gnerre S."/>
            <person name="Godfrey J."/>
            <person name="Good R."/>
            <person name="Gotea V."/>
            <person name="Gravely B."/>
            <person name="Greenberg A.J."/>
            <person name="Griffiths-Jones S."/>
            <person name="Gross S."/>
            <person name="Guigo R."/>
            <person name="Gustafson E.A."/>
            <person name="Haerty W."/>
            <person name="Hahn M.W."/>
            <person name="Halligan D.L."/>
            <person name="Halpern A.L."/>
            <person name="Halter G.M."/>
            <person name="Han M.V."/>
            <person name="Heger A."/>
            <person name="Hillier L."/>
            <person name="Hinrichs A.S."/>
            <person name="Holmes I."/>
            <person name="Hoskins R.A."/>
            <person name="Hubisz M.J."/>
            <person name="Hultmark D."/>
            <person name="Huntley M.A."/>
            <person name="Jaffe D.B."/>
            <person name="Jagadeeshan S."/>
            <person name="Jeck W.R."/>
            <person name="Johnson J."/>
            <person name="Jones C.D."/>
            <person name="Jordan W.C."/>
            <person name="Karpen G.H."/>
            <person name="Kataoka E."/>
            <person name="Keightley P.D."/>
            <person name="Kheradpour P."/>
            <person name="Kirkness E.F."/>
            <person name="Koerich L.B."/>
            <person name="Kristiansen K."/>
            <person name="Kudrna D."/>
            <person name="Kulathinal R.J."/>
            <person name="Kumar S."/>
            <person name="Kwok R."/>
            <person name="Lander E."/>
            <person name="Langley C.H."/>
            <person name="Lapoint R."/>
            <person name="Lazzaro B.P."/>
            <person name="Lee S.J."/>
            <person name="Levesque L."/>
            <person name="Li R."/>
            <person name="Lin C.F."/>
            <person name="Lin M.F."/>
            <person name="Lindblad-Toh K."/>
            <person name="Llopart A."/>
            <person name="Long M."/>
            <person name="Low L."/>
            <person name="Lozovsky E."/>
            <person name="Lu J."/>
            <person name="Luo M."/>
            <person name="Machado C.A."/>
            <person name="Makalowski W."/>
            <person name="Marzo M."/>
            <person name="Matsuda M."/>
            <person name="Matzkin L."/>
            <person name="McAllister B."/>
            <person name="McBride C.S."/>
            <person name="McKernan B."/>
            <person name="McKernan K."/>
            <person name="Mendez-Lago M."/>
            <person name="Minx P."/>
            <person name="Mollenhauer M.U."/>
            <person name="Montooth K."/>
            <person name="Mount S.M."/>
            <person name="Mu X."/>
            <person name="Myers E."/>
            <person name="Negre B."/>
            <person name="Newfeld S."/>
            <person name="Nielsen R."/>
            <person name="Noor M.A."/>
            <person name="O'Grady P."/>
            <person name="Pachter L."/>
            <person name="Papaceit M."/>
            <person name="Parisi M.J."/>
            <person name="Parisi M."/>
            <person name="Parts L."/>
            <person name="Pedersen J.S."/>
            <person name="Pesole G."/>
            <person name="Phillippy A.M."/>
            <person name="Ponting C.P."/>
            <person name="Pop M."/>
            <person name="Porcelli D."/>
            <person name="Powell J.R."/>
            <person name="Prohaska S."/>
            <person name="Pruitt K."/>
            <person name="Puig M."/>
            <person name="Quesneville H."/>
            <person name="Ram K.R."/>
            <person name="Rand D."/>
            <person name="Rasmussen M.D."/>
            <person name="Reed L.K."/>
            <person name="Reenan R."/>
            <person name="Reily A."/>
            <person name="Remington K.A."/>
            <person name="Rieger T.T."/>
            <person name="Ritchie M.G."/>
            <person name="Robin C."/>
            <person name="Rogers Y.H."/>
            <person name="Rohde C."/>
            <person name="Rozas J."/>
            <person name="Rubenfield M.J."/>
            <person name="Ruiz A."/>
            <person name="Russo S."/>
            <person name="Salzberg S.L."/>
            <person name="Sanchez-Gracia A."/>
            <person name="Saranga D.J."/>
            <person name="Sato H."/>
            <person name="Schaeffer S.W."/>
            <person name="Schatz M.C."/>
            <person name="Schlenke T."/>
            <person name="Schwartz R."/>
            <person name="Segarra C."/>
            <person name="Singh R.S."/>
            <person name="Sirot L."/>
            <person name="Sirota M."/>
            <person name="Sisneros N.B."/>
            <person name="Smith C.D."/>
            <person name="Smith T.F."/>
            <person name="Spieth J."/>
            <person name="Stage D.E."/>
            <person name="Stark A."/>
            <person name="Stephan W."/>
            <person name="Strausberg R.L."/>
            <person name="Strempel S."/>
            <person name="Sturgill D."/>
            <person name="Sutton G."/>
            <person name="Sutton G.G."/>
            <person name="Tao W."/>
            <person name="Teichmann S."/>
            <person name="Tobari Y.N."/>
            <person name="Tomimura Y."/>
            <person name="Tsolas J.M."/>
            <person name="Valente V.L."/>
            <person name="Venter E."/>
            <person name="Venter J.C."/>
            <person name="Vicario S."/>
            <person name="Vieira F.G."/>
            <person name="Vilella A.J."/>
            <person name="Villasante A."/>
            <person name="Walenz B."/>
            <person name="Wang J."/>
            <person name="Wasserman M."/>
            <person name="Watts T."/>
            <person name="Wilson D."/>
            <person name="Wilson R.K."/>
            <person name="Wing R.A."/>
            <person name="Wolfner M.F."/>
            <person name="Wong A."/>
            <person name="Wong G.K."/>
            <person name="Wu C.I."/>
            <person name="Wu G."/>
            <person name="Yamamoto D."/>
            <person name="Yang H.P."/>
            <person name="Yang S.P."/>
            <person name="Yorke J.A."/>
            <person name="Yoshida K."/>
            <person name="Zdobnov E."/>
            <person name="Zhang P."/>
            <person name="Zhang Y."/>
            <person name="Zimin A.V."/>
            <person name="Baldwin J."/>
            <person name="Abdouelleil A."/>
            <person name="Abdulkadir J."/>
            <person name="Abebe A."/>
            <person name="Abera B."/>
            <person name="Abreu J."/>
            <person name="Acer S.C."/>
            <person name="Aftuck L."/>
            <person name="Alexander A."/>
            <person name="An P."/>
            <person name="Anderson E."/>
            <person name="Anderson S."/>
            <person name="Arachi H."/>
            <person name="Azer M."/>
            <person name="Bachantsang P."/>
            <person name="Barry A."/>
            <person name="Bayul T."/>
            <person name="Berlin A."/>
            <person name="Bessette D."/>
            <person name="Bloom T."/>
            <person name="Blye J."/>
            <person name="Boguslavskiy L."/>
            <person name="Bonnet C."/>
            <person name="Boukhgalter B."/>
            <person name="Bourzgui I."/>
            <person name="Brown A."/>
            <person name="Cahill P."/>
            <person name="Channer S."/>
            <person name="Cheshatsang Y."/>
            <person name="Chuda L."/>
            <person name="Citroen M."/>
            <person name="Collymore A."/>
            <person name="Cooke P."/>
            <person name="Costello M."/>
            <person name="D'Aco K."/>
            <person name="Daza R."/>
            <person name="De Haan G."/>
            <person name="DeGray S."/>
            <person name="DeMaso C."/>
            <person name="Dhargay N."/>
            <person name="Dooley K."/>
            <person name="Dooley E."/>
            <person name="Doricent M."/>
            <person name="Dorje P."/>
            <person name="Dorjee K."/>
            <person name="Dupes A."/>
            <person name="Elong R."/>
            <person name="Falk J."/>
            <person name="Farina A."/>
            <person name="Faro S."/>
            <person name="Ferguson D."/>
            <person name="Fisher S."/>
            <person name="Foley C.D."/>
            <person name="Franke A."/>
            <person name="Friedrich D."/>
            <person name="Gadbois L."/>
            <person name="Gearin G."/>
            <person name="Gearin C.R."/>
            <person name="Giannoukos G."/>
            <person name="Goode T."/>
            <person name="Graham J."/>
            <person name="Grandbois E."/>
            <person name="Grewal S."/>
            <person name="Gyaltsen K."/>
            <person name="Hafez N."/>
            <person name="Hagos B."/>
            <person name="Hall J."/>
            <person name="Henson C."/>
            <person name="Hollinger A."/>
            <person name="Honan T."/>
            <person name="Huard M.D."/>
            <person name="Hughes L."/>
            <person name="Hurhula B."/>
            <person name="Husby M.E."/>
            <person name="Kamat A."/>
            <person name="Kanga B."/>
            <person name="Kashin S."/>
            <person name="Khazanovich D."/>
            <person name="Kisner P."/>
            <person name="Lance K."/>
            <person name="Lara M."/>
            <person name="Lee W."/>
            <person name="Lennon N."/>
            <person name="Letendre F."/>
            <person name="LeVine R."/>
            <person name="Lipovsky A."/>
            <person name="Liu X."/>
            <person name="Liu J."/>
            <person name="Liu S."/>
            <person name="Lokyitsang T."/>
            <person name="Lokyitsang Y."/>
            <person name="Lubonja R."/>
            <person name="Lui A."/>
            <person name="MacDonald P."/>
            <person name="Magnisalis V."/>
            <person name="Maru K."/>
            <person name="Matthews C."/>
            <person name="McCusker W."/>
            <person name="McDonough S."/>
            <person name="Mehta T."/>
            <person name="Meldrim J."/>
            <person name="Meneus L."/>
            <person name="Mihai O."/>
            <person name="Mihalev A."/>
            <person name="Mihova T."/>
            <person name="Mittelman R."/>
            <person name="Mlenga V."/>
            <person name="Montmayeur A."/>
            <person name="Mulrain L."/>
            <person name="Navidi A."/>
            <person name="Naylor J."/>
            <person name="Negash T."/>
            <person name="Nguyen T."/>
            <person name="Nguyen N."/>
            <person name="Nicol R."/>
            <person name="Norbu C."/>
            <person name="Norbu N."/>
            <person name="Novod N."/>
            <person name="O'Neill B."/>
            <person name="Osman S."/>
            <person name="Markiewicz E."/>
            <person name="Oyono O.L."/>
            <person name="Patti C."/>
            <person name="Phunkhang P."/>
            <person name="Pierre F."/>
            <person name="Priest M."/>
            <person name="Raghuraman S."/>
            <person name="Rege F."/>
            <person name="Reyes R."/>
            <person name="Rise C."/>
            <person name="Rogov P."/>
            <person name="Ross K."/>
            <person name="Ryan E."/>
            <person name="Settipalli S."/>
            <person name="Shea T."/>
            <person name="Sherpa N."/>
            <person name="Shi L."/>
            <person name="Shih D."/>
            <person name="Sparrow T."/>
            <person name="Spaulding J."/>
            <person name="Stalker J."/>
            <person name="Stange-Thomann N."/>
            <person name="Stavropoulos S."/>
            <person name="Stone C."/>
            <person name="Strader C."/>
            <person name="Tesfaye S."/>
            <person name="Thomson T."/>
            <person name="Thoulutsang Y."/>
            <person name="Thoulutsang D."/>
            <person name="Topham K."/>
            <person name="Topping I."/>
            <person name="Tsamla T."/>
            <person name="Vassiliev H."/>
            <person name="Vo A."/>
            <person name="Wangchuk T."/>
            <person name="Wangdi T."/>
            <person name="Weiand M."/>
            <person name="Wilkinson J."/>
            <person name="Wilson A."/>
            <person name="Yadav S."/>
            <person name="Young G."/>
            <person name="Yu Q."/>
            <person name="Zembek L."/>
            <person name="Zhong D."/>
            <person name="Zimmer A."/>
            <person name="Zwirko Z."/>
            <person name="Jaffe D.B."/>
            <person name="Alvarez P."/>
            <person name="Brockman W."/>
            <person name="Butler J."/>
            <person name="Chin C."/>
            <person name="Gnerre S."/>
            <person name="Grabherr M."/>
            <person name="Kleber M."/>
            <person name="Mauceli E."/>
            <person name="MacCallum I."/>
        </authorList>
    </citation>
    <scope>NUCLEOTIDE SEQUENCE [LARGE SCALE GENOMIC DNA]</scope>
    <source>
        <strain evidence="3">Tai18E2 / Tucson 14021-0261.01</strain>
    </source>
</reference>
<gene>
    <name evidence="2" type="primary">Dyak\GE18767</name>
    <name evidence="2" type="synonym">dyak_GLEANR_2551</name>
    <name evidence="2" type="synonym">GE18767</name>
    <name evidence="2" type="ORF">Dyak_GE18767</name>
</gene>
<sequence>MESRVTSGAGQPNTIMIQLVSQQPSSCGQMQAMPISVQTIPLFPNSRHTTERPCRPVSIAPNTRAPPDGPPRTNSRFRAEDYAPTKRKHSQSQFRHFSRGTNQPPPVYYVLRPEDRIMPIYIPPPMFGNRQGAKMKTGCPCCGRTTTLNTEEPLGVHVPQNPSAIVEDQQKEAPRQRDQCTNTIDQPDLGNVRTIYETLGRAMVNAAVESAQRSQLAGPSDSKDATNIIMKLLTQMGDQNQTAGGSPLLGAAGNPENHHPDMSKRKASFSEAVSLVQRTASDPSIGKASSDELVDQPRLPSILSDNRLRVEYPKTPRPTPVISAEPGNSPNKRMSTERLRLDSGSSSNAGSSIGHSMA</sequence>
<dbReference type="KEGG" id="dya:Dyak_GE18767"/>
<protein>
    <submittedName>
        <fullName evidence="2">Uncharacterized protein</fullName>
    </submittedName>
</protein>
<reference evidence="2 3" key="2">
    <citation type="journal article" date="2007" name="PLoS Biol.">
        <title>Principles of genome evolution in the Drosophila melanogaster species group.</title>
        <authorList>
            <person name="Ranz J.M."/>
            <person name="Maurin D."/>
            <person name="Chan Y.S."/>
            <person name="von Grotthuss M."/>
            <person name="Hillier L.W."/>
            <person name="Roote J."/>
            <person name="Ashburner M."/>
            <person name="Bergman C.M."/>
        </authorList>
    </citation>
    <scope>NUCLEOTIDE SEQUENCE [LARGE SCALE GENOMIC DNA]</scope>
    <source>
        <strain evidence="3">Tai18E2 / Tucson 14021-0261.01</strain>
    </source>
</reference>
<accession>B4NWY7</accession>
<evidence type="ECO:0000313" key="3">
    <source>
        <dbReference type="Proteomes" id="UP000002282"/>
    </source>
</evidence>
<feature type="compositionally biased region" description="Low complexity" evidence="1">
    <location>
        <begin position="343"/>
        <end position="358"/>
    </location>
</feature>
<dbReference type="AlphaFoldDB" id="B4NWY7"/>
<organism evidence="2 3">
    <name type="scientific">Drosophila yakuba</name>
    <name type="common">Fruit fly</name>
    <dbReference type="NCBI Taxonomy" id="7245"/>
    <lineage>
        <taxon>Eukaryota</taxon>
        <taxon>Metazoa</taxon>
        <taxon>Ecdysozoa</taxon>
        <taxon>Arthropoda</taxon>
        <taxon>Hexapoda</taxon>
        <taxon>Insecta</taxon>
        <taxon>Pterygota</taxon>
        <taxon>Neoptera</taxon>
        <taxon>Endopterygota</taxon>
        <taxon>Diptera</taxon>
        <taxon>Brachycera</taxon>
        <taxon>Muscomorpha</taxon>
        <taxon>Ephydroidea</taxon>
        <taxon>Drosophilidae</taxon>
        <taxon>Drosophila</taxon>
        <taxon>Sophophora</taxon>
    </lineage>
</organism>
<dbReference type="EMBL" id="CM000157">
    <property type="protein sequence ID" value="EDW88517.1"/>
    <property type="molecule type" value="Genomic_DNA"/>
</dbReference>
<dbReference type="PhylomeDB" id="B4NWY7"/>
<evidence type="ECO:0000256" key="1">
    <source>
        <dbReference type="SAM" id="MobiDB-lite"/>
    </source>
</evidence>
<dbReference type="Proteomes" id="UP000002282">
    <property type="component" value="Chromosome 2L"/>
</dbReference>
<feature type="compositionally biased region" description="Polar residues" evidence="1">
    <location>
        <begin position="91"/>
        <end position="102"/>
    </location>
</feature>
<dbReference type="OMA" id="MQAMPIS"/>
<evidence type="ECO:0000313" key="2">
    <source>
        <dbReference type="EMBL" id="EDW88517.1"/>
    </source>
</evidence>
<feature type="region of interest" description="Disordered" evidence="1">
    <location>
        <begin position="238"/>
        <end position="358"/>
    </location>
</feature>
<keyword evidence="3" id="KW-1185">Reference proteome</keyword>
<feature type="region of interest" description="Disordered" evidence="1">
    <location>
        <begin position="47"/>
        <end position="107"/>
    </location>
</feature>
<dbReference type="HOGENOM" id="CLU_812030_0_0_1"/>
<dbReference type="OrthoDB" id="7865177at2759"/>
<name>B4NWY7_DROYA</name>
<proteinExistence type="predicted"/>